<dbReference type="Pfam" id="PF00144">
    <property type="entry name" value="Beta-lactamase"/>
    <property type="match status" value="1"/>
</dbReference>
<dbReference type="RefSeq" id="WP_345437047.1">
    <property type="nucleotide sequence ID" value="NZ_BAABHK010000013.1"/>
</dbReference>
<feature type="signal peptide" evidence="1">
    <location>
        <begin position="1"/>
        <end position="26"/>
    </location>
</feature>
<name>A0ABP8ULF6_9ACTN</name>
<evidence type="ECO:0000313" key="4">
    <source>
        <dbReference type="Proteomes" id="UP001501442"/>
    </source>
</evidence>
<dbReference type="GO" id="GO:0016787">
    <property type="term" value="F:hydrolase activity"/>
    <property type="evidence" value="ECO:0007669"/>
    <property type="project" value="UniProtKB-KW"/>
</dbReference>
<dbReference type="Gene3D" id="3.40.710.10">
    <property type="entry name" value="DD-peptidase/beta-lactamase superfamily"/>
    <property type="match status" value="1"/>
</dbReference>
<gene>
    <name evidence="3" type="ORF">GCM10023196_074090</name>
</gene>
<dbReference type="InterPro" id="IPR050491">
    <property type="entry name" value="AmpC-like"/>
</dbReference>
<dbReference type="PANTHER" id="PTHR46825:SF7">
    <property type="entry name" value="D-ALANYL-D-ALANINE CARBOXYPEPTIDASE"/>
    <property type="match status" value="1"/>
</dbReference>
<dbReference type="InterPro" id="IPR001466">
    <property type="entry name" value="Beta-lactam-related"/>
</dbReference>
<organism evidence="3 4">
    <name type="scientific">Actinoallomurus vinaceus</name>
    <dbReference type="NCBI Taxonomy" id="1080074"/>
    <lineage>
        <taxon>Bacteria</taxon>
        <taxon>Bacillati</taxon>
        <taxon>Actinomycetota</taxon>
        <taxon>Actinomycetes</taxon>
        <taxon>Streptosporangiales</taxon>
        <taxon>Thermomonosporaceae</taxon>
        <taxon>Actinoallomurus</taxon>
    </lineage>
</organism>
<dbReference type="PANTHER" id="PTHR46825">
    <property type="entry name" value="D-ALANYL-D-ALANINE-CARBOXYPEPTIDASE/ENDOPEPTIDASE AMPH"/>
    <property type="match status" value="1"/>
</dbReference>
<dbReference type="SUPFAM" id="SSF56601">
    <property type="entry name" value="beta-lactamase/transpeptidase-like"/>
    <property type="match status" value="1"/>
</dbReference>
<reference evidence="4" key="1">
    <citation type="journal article" date="2019" name="Int. J. Syst. Evol. Microbiol.">
        <title>The Global Catalogue of Microorganisms (GCM) 10K type strain sequencing project: providing services to taxonomists for standard genome sequencing and annotation.</title>
        <authorList>
            <consortium name="The Broad Institute Genomics Platform"/>
            <consortium name="The Broad Institute Genome Sequencing Center for Infectious Disease"/>
            <person name="Wu L."/>
            <person name="Ma J."/>
        </authorList>
    </citation>
    <scope>NUCLEOTIDE SEQUENCE [LARGE SCALE GENOMIC DNA]</scope>
    <source>
        <strain evidence="4">JCM 17939</strain>
    </source>
</reference>
<protein>
    <submittedName>
        <fullName evidence="3">Serine hydrolase domain-containing protein</fullName>
    </submittedName>
</protein>
<proteinExistence type="predicted"/>
<accession>A0ABP8ULF6</accession>
<evidence type="ECO:0000313" key="3">
    <source>
        <dbReference type="EMBL" id="GAA4634057.1"/>
    </source>
</evidence>
<feature type="chain" id="PRO_5046453902" evidence="1">
    <location>
        <begin position="27"/>
        <end position="396"/>
    </location>
</feature>
<dbReference type="EMBL" id="BAABHK010000013">
    <property type="protein sequence ID" value="GAA4634057.1"/>
    <property type="molecule type" value="Genomic_DNA"/>
</dbReference>
<evidence type="ECO:0000256" key="1">
    <source>
        <dbReference type="SAM" id="SignalP"/>
    </source>
</evidence>
<dbReference type="Proteomes" id="UP001501442">
    <property type="component" value="Unassembled WGS sequence"/>
</dbReference>
<evidence type="ECO:0000259" key="2">
    <source>
        <dbReference type="Pfam" id="PF00144"/>
    </source>
</evidence>
<sequence length="396" mass="42170">MKKRASLAALALTAVVGAGLAPAASAAATAPLPPLKPDLLRAAISGLPNGTVTSAIVKVTGPAGRWQGTSGVGDVETGGPVPADGRFRIGSATKVFTAAVILQLAAERRIDLGQSVQHYLPGVLPASFPRITVRQILNHTSGLPDGTLGFGDAQWFVDHRLQSWTLAEIVADSVKNPMVFPPGTKQQYNGTNYFLAGMLVEKVTGRSYGDEVRRRIIRPLHLRDTYAPDRDDVRLPGPYAHGYVALTEDGKTTLHDVSEQSPWPSAEGGMISTTADLTRFVNALFRGRVVPRRQLTEMFTTPDVPYIDDKECNRGPAAGRACFSVGMTKVTMPNGVTIWGKTGSRPGYTSGMFATRDLRRTVVYSLTPTGNKDGSESPYVSKIAAATIDPDLLSGG</sequence>
<keyword evidence="4" id="KW-1185">Reference proteome</keyword>
<keyword evidence="3" id="KW-0378">Hydrolase</keyword>
<feature type="domain" description="Beta-lactamase-related" evidence="2">
    <location>
        <begin position="57"/>
        <end position="375"/>
    </location>
</feature>
<dbReference type="InterPro" id="IPR012338">
    <property type="entry name" value="Beta-lactam/transpept-like"/>
</dbReference>
<comment type="caution">
    <text evidence="3">The sequence shown here is derived from an EMBL/GenBank/DDBJ whole genome shotgun (WGS) entry which is preliminary data.</text>
</comment>
<keyword evidence="1" id="KW-0732">Signal</keyword>